<dbReference type="RefSeq" id="WP_085482100.1">
    <property type="nucleotide sequence ID" value="NZ_FXAY01000001.1"/>
</dbReference>
<evidence type="ECO:0000256" key="4">
    <source>
        <dbReference type="ARBA" id="ARBA00023134"/>
    </source>
</evidence>
<evidence type="ECO:0000313" key="7">
    <source>
        <dbReference type="Proteomes" id="UP000193244"/>
    </source>
</evidence>
<keyword evidence="7" id="KW-1185">Reference proteome</keyword>
<protein>
    <recommendedName>
        <fullName evidence="5">Phosphoenolpyruvate guanylyltransferase</fullName>
        <shortName evidence="5">PEP guanylyltransferase</shortName>
        <ecNumber evidence="5">2.7.7.105</ecNumber>
    </recommendedName>
</protein>
<keyword evidence="3 5" id="KW-0547">Nucleotide-binding</keyword>
<dbReference type="InterPro" id="IPR029044">
    <property type="entry name" value="Nucleotide-diphossugar_trans"/>
</dbReference>
<evidence type="ECO:0000256" key="3">
    <source>
        <dbReference type="ARBA" id="ARBA00022741"/>
    </source>
</evidence>
<proteinExistence type="inferred from homology"/>
<evidence type="ECO:0000256" key="1">
    <source>
        <dbReference type="ARBA" id="ARBA00022679"/>
    </source>
</evidence>
<feature type="binding site" evidence="5">
    <location>
        <position position="162"/>
    </location>
    <ligand>
        <name>phosphoenolpyruvate</name>
        <dbReference type="ChEBI" id="CHEBI:58702"/>
    </ligand>
</feature>
<organism evidence="6 7">
    <name type="scientific">Agreia pratensis</name>
    <dbReference type="NCBI Taxonomy" id="150121"/>
    <lineage>
        <taxon>Bacteria</taxon>
        <taxon>Bacillati</taxon>
        <taxon>Actinomycetota</taxon>
        <taxon>Actinomycetes</taxon>
        <taxon>Micrococcales</taxon>
        <taxon>Microbacteriaceae</taxon>
        <taxon>Agreia</taxon>
    </lineage>
</organism>
<evidence type="ECO:0000256" key="5">
    <source>
        <dbReference type="HAMAP-Rule" id="MF_02114"/>
    </source>
</evidence>
<comment type="similarity">
    <text evidence="5">Belongs to the CofC family.</text>
</comment>
<keyword evidence="1 5" id="KW-0808">Transferase</keyword>
<feature type="binding site" evidence="5">
    <location>
        <position position="146"/>
    </location>
    <ligand>
        <name>phosphoenolpyruvate</name>
        <dbReference type="ChEBI" id="CHEBI:58702"/>
    </ligand>
</feature>
<dbReference type="AlphaFoldDB" id="A0A1X7I6D0"/>
<dbReference type="PANTHER" id="PTHR40392:SF1">
    <property type="entry name" value="2-PHOSPHO-L-LACTATE GUANYLYLTRANSFERASE"/>
    <property type="match status" value="1"/>
</dbReference>
<dbReference type="HAMAP" id="MF_02114">
    <property type="entry name" value="CofC"/>
    <property type="match status" value="1"/>
</dbReference>
<dbReference type="GO" id="GO:0052645">
    <property type="term" value="P:F420-0 metabolic process"/>
    <property type="evidence" value="ECO:0007669"/>
    <property type="project" value="UniProtKB-UniRule"/>
</dbReference>
<evidence type="ECO:0000256" key="2">
    <source>
        <dbReference type="ARBA" id="ARBA00022695"/>
    </source>
</evidence>
<comment type="pathway">
    <text evidence="5">Cofactor biosynthesis; coenzyme F420 biosynthesis.</text>
</comment>
<dbReference type="STRING" id="150121.SAMN06296010_0201"/>
<name>A0A1X7I6D0_9MICO</name>
<dbReference type="GO" id="GO:0005525">
    <property type="term" value="F:GTP binding"/>
    <property type="evidence" value="ECO:0007669"/>
    <property type="project" value="UniProtKB-KW"/>
</dbReference>
<dbReference type="Gene3D" id="3.90.550.10">
    <property type="entry name" value="Spore Coat Polysaccharide Biosynthesis Protein SpsA, Chain A"/>
    <property type="match status" value="1"/>
</dbReference>
<dbReference type="Pfam" id="PF01983">
    <property type="entry name" value="CofC"/>
    <property type="match status" value="1"/>
</dbReference>
<dbReference type="InterPro" id="IPR002835">
    <property type="entry name" value="CofC"/>
</dbReference>
<dbReference type="NCBIfam" id="TIGR03552">
    <property type="entry name" value="F420_cofC"/>
    <property type="match status" value="1"/>
</dbReference>
<dbReference type="Proteomes" id="UP000193244">
    <property type="component" value="Unassembled WGS sequence"/>
</dbReference>
<comment type="catalytic activity">
    <reaction evidence="5">
        <text>phosphoenolpyruvate + GTP + H(+) = enolpyruvoyl-2-diphospho-5'-guanosine + diphosphate</text>
        <dbReference type="Rhea" id="RHEA:30519"/>
        <dbReference type="ChEBI" id="CHEBI:15378"/>
        <dbReference type="ChEBI" id="CHEBI:33019"/>
        <dbReference type="ChEBI" id="CHEBI:37565"/>
        <dbReference type="ChEBI" id="CHEBI:58702"/>
        <dbReference type="ChEBI" id="CHEBI:143701"/>
        <dbReference type="EC" id="2.7.7.105"/>
    </reaction>
</comment>
<sequence length="213" mass="22181">MSATGDWVVVMPVKGTVGAKSRLLGGLADSEIPEARRAEFALALALDAVDAVRTALPVVRVIVVTSAEVSERFEALGALVRRDPGTGLNAAFTRGIRAAMELNPGRPVAALMSDLASIRPRDVTAALELAAAIPLGMLTDKDGTGTTLLTALSPRGLVPRFGLGSARRHREAGHVELDIARGDRMRLDIDTADDLAAARALGLGPRAKAVLGH</sequence>
<comment type="function">
    <text evidence="5">Guanylyltransferase that catalyzes the activation of phosphoenolpyruvate (PEP) as enolpyruvoyl-2-diphospho-5'-guanosine, via the condensation of PEP with GTP. It is involved in the biosynthesis of coenzyme F420, a hydride carrier cofactor.</text>
</comment>
<dbReference type="SUPFAM" id="SSF53448">
    <property type="entry name" value="Nucleotide-diphospho-sugar transferases"/>
    <property type="match status" value="1"/>
</dbReference>
<accession>A0A1X7I6D0</accession>
<dbReference type="UniPathway" id="UPA00071"/>
<gene>
    <name evidence="5" type="primary">fbiD</name>
    <name evidence="6" type="ORF">SAMN06296010_0201</name>
</gene>
<reference evidence="7" key="1">
    <citation type="submission" date="2017-04" db="EMBL/GenBank/DDBJ databases">
        <authorList>
            <person name="Varghese N."/>
            <person name="Submissions S."/>
        </authorList>
    </citation>
    <scope>NUCLEOTIDE SEQUENCE [LARGE SCALE GENOMIC DNA]</scope>
    <source>
        <strain evidence="7">VKM Ac-2510</strain>
    </source>
</reference>
<feature type="binding site" evidence="5">
    <location>
        <position position="165"/>
    </location>
    <ligand>
        <name>phosphoenolpyruvate</name>
        <dbReference type="ChEBI" id="CHEBI:58702"/>
    </ligand>
</feature>
<dbReference type="OrthoDB" id="9151145at2"/>
<keyword evidence="2 5" id="KW-0548">Nucleotidyltransferase</keyword>
<dbReference type="PANTHER" id="PTHR40392">
    <property type="entry name" value="2-PHOSPHO-L-LACTATE GUANYLYLTRANSFERASE"/>
    <property type="match status" value="1"/>
</dbReference>
<dbReference type="GO" id="GO:0043814">
    <property type="term" value="F:phospholactate guanylyltransferase activity"/>
    <property type="evidence" value="ECO:0007669"/>
    <property type="project" value="InterPro"/>
</dbReference>
<dbReference type="EC" id="2.7.7.105" evidence="5"/>
<keyword evidence="4 5" id="KW-0342">GTP-binding</keyword>
<dbReference type="EMBL" id="FXAY01000001">
    <property type="protein sequence ID" value="SMG10065.1"/>
    <property type="molecule type" value="Genomic_DNA"/>
</dbReference>
<evidence type="ECO:0000313" key="6">
    <source>
        <dbReference type="EMBL" id="SMG10065.1"/>
    </source>
</evidence>